<name>A0ABU5R4S5_9PSEU</name>
<evidence type="ECO:0000313" key="1">
    <source>
        <dbReference type="EMBL" id="MEA5360306.1"/>
    </source>
</evidence>
<comment type="caution">
    <text evidence="1">The sequence shown here is derived from an EMBL/GenBank/DDBJ whole genome shotgun (WGS) entry which is preliminary data.</text>
</comment>
<keyword evidence="2" id="KW-1185">Reference proteome</keyword>
<reference evidence="1 2" key="1">
    <citation type="submission" date="2023-12" db="EMBL/GenBank/DDBJ databases">
        <title>Amycolatopsis sp. V23-08.</title>
        <authorList>
            <person name="Somphong A."/>
        </authorList>
    </citation>
    <scope>NUCLEOTIDE SEQUENCE [LARGE SCALE GENOMIC DNA]</scope>
    <source>
        <strain evidence="1 2">V23-08</strain>
    </source>
</reference>
<accession>A0ABU5R4S5</accession>
<gene>
    <name evidence="1" type="ORF">VA596_12235</name>
</gene>
<dbReference type="RefSeq" id="WP_323326330.1">
    <property type="nucleotide sequence ID" value="NZ_JAYFSI010000002.1"/>
</dbReference>
<evidence type="ECO:0000313" key="2">
    <source>
        <dbReference type="Proteomes" id="UP001304298"/>
    </source>
</evidence>
<protein>
    <submittedName>
        <fullName evidence="1">Uncharacterized protein</fullName>
    </submittedName>
</protein>
<organism evidence="1 2">
    <name type="scientific">Amycolatopsis heterodermiae</name>
    <dbReference type="NCBI Taxonomy" id="3110235"/>
    <lineage>
        <taxon>Bacteria</taxon>
        <taxon>Bacillati</taxon>
        <taxon>Actinomycetota</taxon>
        <taxon>Actinomycetes</taxon>
        <taxon>Pseudonocardiales</taxon>
        <taxon>Pseudonocardiaceae</taxon>
        <taxon>Amycolatopsis</taxon>
    </lineage>
</organism>
<dbReference type="Proteomes" id="UP001304298">
    <property type="component" value="Unassembled WGS sequence"/>
</dbReference>
<dbReference type="EMBL" id="JAYFSI010000002">
    <property type="protein sequence ID" value="MEA5360306.1"/>
    <property type="molecule type" value="Genomic_DNA"/>
</dbReference>
<proteinExistence type="predicted"/>
<sequence length="219" mass="23725">MTLGTAASVRIAGETDDRNIDRYELASARRALRLIKGNLGDRLHALVGAEIAVGNAFFRDHVRRSGGEQVTGTLTIEARGLTAAAFSAWMIRAFTREDVLIAAQPEHYLMDMADPRGPHIVETLGEHVVGFRMGGWDESEVPGGTDRRHSLLTLDDDGTVVGSVSTSFREADHGMTAELSVTLPATSAPEAVEQHLQHFSVEFRSWMLLAAAETGEGSR</sequence>